<dbReference type="InterPro" id="IPR018484">
    <property type="entry name" value="FGGY_N"/>
</dbReference>
<comment type="similarity">
    <text evidence="1">Belongs to the FGGY kinase family.</text>
</comment>
<evidence type="ECO:0000256" key="5">
    <source>
        <dbReference type="ARBA" id="ARBA00022840"/>
    </source>
</evidence>
<evidence type="ECO:0000256" key="3">
    <source>
        <dbReference type="ARBA" id="ARBA00022741"/>
    </source>
</evidence>
<keyword evidence="3" id="KW-0547">Nucleotide-binding</keyword>
<evidence type="ECO:0000313" key="8">
    <source>
        <dbReference type="EMBL" id="GAA4055640.1"/>
    </source>
</evidence>
<dbReference type="GO" id="GO:0016301">
    <property type="term" value="F:kinase activity"/>
    <property type="evidence" value="ECO:0007669"/>
    <property type="project" value="UniProtKB-KW"/>
</dbReference>
<dbReference type="InterPro" id="IPR018485">
    <property type="entry name" value="FGGY_C"/>
</dbReference>
<gene>
    <name evidence="8" type="ORF">GCM10022214_03700</name>
</gene>
<dbReference type="CDD" id="cd07769">
    <property type="entry name" value="ASKHA_NBD_FGGY_GK"/>
    <property type="match status" value="1"/>
</dbReference>
<dbReference type="InterPro" id="IPR000577">
    <property type="entry name" value="Carb_kinase_FGGY"/>
</dbReference>
<keyword evidence="2" id="KW-0808">Transferase</keyword>
<proteinExistence type="inferred from homology"/>
<evidence type="ECO:0000259" key="6">
    <source>
        <dbReference type="Pfam" id="PF00370"/>
    </source>
</evidence>
<feature type="domain" description="Carbohydrate kinase FGGY C-terminal" evidence="7">
    <location>
        <begin position="257"/>
        <end position="432"/>
    </location>
</feature>
<evidence type="ECO:0000256" key="2">
    <source>
        <dbReference type="ARBA" id="ARBA00022679"/>
    </source>
</evidence>
<accession>A0ABP7UZ18</accession>
<organism evidence="8 9">
    <name type="scientific">Actinomadura miaoliensis</name>
    <dbReference type="NCBI Taxonomy" id="430685"/>
    <lineage>
        <taxon>Bacteria</taxon>
        <taxon>Bacillati</taxon>
        <taxon>Actinomycetota</taxon>
        <taxon>Actinomycetes</taxon>
        <taxon>Streptosporangiales</taxon>
        <taxon>Thermomonosporaceae</taxon>
        <taxon>Actinomadura</taxon>
    </lineage>
</organism>
<dbReference type="PANTHER" id="PTHR10196">
    <property type="entry name" value="SUGAR KINASE"/>
    <property type="match status" value="1"/>
</dbReference>
<keyword evidence="4 8" id="KW-0418">Kinase</keyword>
<dbReference type="Pfam" id="PF00370">
    <property type="entry name" value="FGGY_N"/>
    <property type="match status" value="1"/>
</dbReference>
<evidence type="ECO:0000313" key="9">
    <source>
        <dbReference type="Proteomes" id="UP001500683"/>
    </source>
</evidence>
<keyword evidence="9" id="KW-1185">Reference proteome</keyword>
<keyword evidence="5" id="KW-0067">ATP-binding</keyword>
<protein>
    <submittedName>
        <fullName evidence="8">FGGY-family carbohydrate kinase</fullName>
    </submittedName>
</protein>
<dbReference type="RefSeq" id="WP_344939644.1">
    <property type="nucleotide sequence ID" value="NZ_BAAAZG010000001.1"/>
</dbReference>
<sequence>MGPFVLAIDQGTSSTKALLVDSAGDIVAQASAPVSVRHPGPGLVEQDAGELLASVRAAVAACTDGVDPASVAGIGLSTQRESVVLWEAATGRPIAPLVSWQDQRGASRAAELAREGHADLVRRRTGLPLDPMFSALKMTALLDEHDPARDRSRRGELRLGTVDAWLLTSLTGAFVTEIGNASRTQLLNLRRGDWDAELLELFDVPRAALPDVVSSTGPFAAAGDLPPLPAGVPVLAVLGDSHAALFAHAGWRRGVVKVTYGTGSSVMTVTDAPGADAAVCDTIAWSVKEVTFAHEANIRSSGRTLTWLAELLDVPTDRIVELAAGADAGGVTLVPAFGGLGAPWWDPRAVPVLAGFDYGTGRAQLARAALESVAHQVDDVLAAMPGLRRVVADGGLTRSTALMRLQADLGGVEVARTRHHQLSAGGAADLAGLVLNWWTMPDLEQRADTDLEVFTPSWGEEQRGHAVARWRRRLGAARELGARPPERTS</sequence>
<evidence type="ECO:0000256" key="4">
    <source>
        <dbReference type="ARBA" id="ARBA00022777"/>
    </source>
</evidence>
<feature type="domain" description="Carbohydrate kinase FGGY N-terminal" evidence="6">
    <location>
        <begin position="5"/>
        <end position="246"/>
    </location>
</feature>
<evidence type="ECO:0000256" key="1">
    <source>
        <dbReference type="ARBA" id="ARBA00009156"/>
    </source>
</evidence>
<dbReference type="Pfam" id="PF02782">
    <property type="entry name" value="FGGY_C"/>
    <property type="match status" value="1"/>
</dbReference>
<name>A0ABP7UZ18_9ACTN</name>
<dbReference type="InterPro" id="IPR043129">
    <property type="entry name" value="ATPase_NBD"/>
</dbReference>
<dbReference type="PANTHER" id="PTHR10196:SF69">
    <property type="entry name" value="GLYCEROL KINASE"/>
    <property type="match status" value="1"/>
</dbReference>
<dbReference type="Gene3D" id="3.30.420.40">
    <property type="match status" value="2"/>
</dbReference>
<dbReference type="PIRSF" id="PIRSF000538">
    <property type="entry name" value="GlpK"/>
    <property type="match status" value="1"/>
</dbReference>
<reference evidence="9" key="1">
    <citation type="journal article" date="2019" name="Int. J. Syst. Evol. Microbiol.">
        <title>The Global Catalogue of Microorganisms (GCM) 10K type strain sequencing project: providing services to taxonomists for standard genome sequencing and annotation.</title>
        <authorList>
            <consortium name="The Broad Institute Genomics Platform"/>
            <consortium name="The Broad Institute Genome Sequencing Center for Infectious Disease"/>
            <person name="Wu L."/>
            <person name="Ma J."/>
        </authorList>
    </citation>
    <scope>NUCLEOTIDE SEQUENCE [LARGE SCALE GENOMIC DNA]</scope>
    <source>
        <strain evidence="9">JCM 16702</strain>
    </source>
</reference>
<dbReference type="Proteomes" id="UP001500683">
    <property type="component" value="Unassembled WGS sequence"/>
</dbReference>
<evidence type="ECO:0000259" key="7">
    <source>
        <dbReference type="Pfam" id="PF02782"/>
    </source>
</evidence>
<dbReference type="EMBL" id="BAAAZG010000001">
    <property type="protein sequence ID" value="GAA4055640.1"/>
    <property type="molecule type" value="Genomic_DNA"/>
</dbReference>
<comment type="caution">
    <text evidence="8">The sequence shown here is derived from an EMBL/GenBank/DDBJ whole genome shotgun (WGS) entry which is preliminary data.</text>
</comment>
<dbReference type="SUPFAM" id="SSF53067">
    <property type="entry name" value="Actin-like ATPase domain"/>
    <property type="match status" value="2"/>
</dbReference>